<dbReference type="Proteomes" id="UP000031737">
    <property type="component" value="Unassembled WGS sequence"/>
</dbReference>
<evidence type="ECO:0000256" key="1">
    <source>
        <dbReference type="SAM" id="Phobius"/>
    </source>
</evidence>
<dbReference type="OrthoDB" id="247203at2759"/>
<keyword evidence="1" id="KW-0472">Membrane</keyword>
<name>A0A061J7D8_TRYRA</name>
<keyword evidence="3" id="KW-1185">Reference proteome</keyword>
<evidence type="ECO:0000313" key="3">
    <source>
        <dbReference type="Proteomes" id="UP000031737"/>
    </source>
</evidence>
<dbReference type="AlphaFoldDB" id="A0A061J7D8"/>
<keyword evidence="1" id="KW-0812">Transmembrane</keyword>
<feature type="transmembrane region" description="Helical" evidence="1">
    <location>
        <begin position="21"/>
        <end position="43"/>
    </location>
</feature>
<accession>A0A061J7D8</accession>
<sequence>MDFFAMLNQRQLDQNSELRRLYRVSVCYAAAALMSLLIASVTLCTGVLSEMRKGAFWPTLSLLIFLTFTIVAYAMMVRALNVLSTNRFILSPAYASPRPFPSAFFISLPQEVFTCKRRLVLMYAPLLLTLLCLYAGIVAGSYSIYLCSLLLLVVCFCVLWSILSRMVNSARL</sequence>
<feature type="transmembrane region" description="Helical" evidence="1">
    <location>
        <begin position="55"/>
        <end position="77"/>
    </location>
</feature>
<protein>
    <submittedName>
        <fullName evidence="2">Uncharacterized protein</fullName>
    </submittedName>
</protein>
<proteinExistence type="predicted"/>
<dbReference type="VEuPathDB" id="TriTrypDB:TRSC58_01472"/>
<feature type="transmembrane region" description="Helical" evidence="1">
    <location>
        <begin position="143"/>
        <end position="163"/>
    </location>
</feature>
<evidence type="ECO:0000313" key="2">
    <source>
        <dbReference type="EMBL" id="ESL10789.1"/>
    </source>
</evidence>
<gene>
    <name evidence="2" type="ORF">TRSC58_01472</name>
</gene>
<comment type="caution">
    <text evidence="2">The sequence shown here is derived from an EMBL/GenBank/DDBJ whole genome shotgun (WGS) entry which is preliminary data.</text>
</comment>
<keyword evidence="1" id="KW-1133">Transmembrane helix</keyword>
<reference evidence="2 3" key="1">
    <citation type="submission" date="2013-07" db="EMBL/GenBank/DDBJ databases">
        <authorList>
            <person name="Stoco P.H."/>
            <person name="Wagner G."/>
            <person name="Gerber A."/>
            <person name="Zaha A."/>
            <person name="Thompson C."/>
            <person name="Bartholomeu D.C."/>
            <person name="Luckemeyer D.D."/>
            <person name="Bahia D."/>
            <person name="Loreto E."/>
            <person name="Prestes E.B."/>
            <person name="Lima F.M."/>
            <person name="Rodrigues-Luiz G."/>
            <person name="Vallejo G.A."/>
            <person name="Filho J.F."/>
            <person name="Monteiro K.M."/>
            <person name="Tyler K.M."/>
            <person name="de Almeida L.G."/>
            <person name="Ortiz M.F."/>
            <person name="Siervo M.A."/>
            <person name="de Moraes M.H."/>
            <person name="Cunha O.L."/>
            <person name="Mendonca-Neto R."/>
            <person name="Silva R."/>
            <person name="Teixeira S.M."/>
            <person name="Murta S.M."/>
            <person name="Sincero T.C."/>
            <person name="Mendes T.A."/>
            <person name="Urmenyi T.P."/>
            <person name="Silva V.G."/>
            <person name="da Rocha W.D."/>
            <person name="Andersson B."/>
            <person name="Romanha A.J."/>
            <person name="Steindel M."/>
            <person name="de Vasconcelos A.T."/>
            <person name="Grisard E.C."/>
        </authorList>
    </citation>
    <scope>NUCLEOTIDE SEQUENCE [LARGE SCALE GENOMIC DNA]</scope>
    <source>
        <strain evidence="2 3">SC58</strain>
    </source>
</reference>
<organism evidence="2 3">
    <name type="scientific">Trypanosoma rangeli SC58</name>
    <dbReference type="NCBI Taxonomy" id="429131"/>
    <lineage>
        <taxon>Eukaryota</taxon>
        <taxon>Discoba</taxon>
        <taxon>Euglenozoa</taxon>
        <taxon>Kinetoplastea</taxon>
        <taxon>Metakinetoplastina</taxon>
        <taxon>Trypanosomatida</taxon>
        <taxon>Trypanosomatidae</taxon>
        <taxon>Trypanosoma</taxon>
        <taxon>Herpetosoma</taxon>
    </lineage>
</organism>
<feature type="transmembrane region" description="Helical" evidence="1">
    <location>
        <begin position="119"/>
        <end position="137"/>
    </location>
</feature>
<dbReference type="EMBL" id="AUPL01001472">
    <property type="protein sequence ID" value="ESL10789.1"/>
    <property type="molecule type" value="Genomic_DNA"/>
</dbReference>